<dbReference type="PANTHER" id="PTHR43156">
    <property type="entry name" value="STAGE II SPORULATION PROTEIN E-RELATED"/>
    <property type="match status" value="1"/>
</dbReference>
<organism evidence="4 5">
    <name type="scientific">Pseudobutyrivibrio ruminis</name>
    <dbReference type="NCBI Taxonomy" id="46206"/>
    <lineage>
        <taxon>Bacteria</taxon>
        <taxon>Bacillati</taxon>
        <taxon>Bacillota</taxon>
        <taxon>Clostridia</taxon>
        <taxon>Lachnospirales</taxon>
        <taxon>Lachnospiraceae</taxon>
        <taxon>Pseudobutyrivibrio</taxon>
    </lineage>
</organism>
<name>A0A927UAS9_9FIRM</name>
<keyword evidence="1" id="KW-0378">Hydrolase</keyword>
<feature type="transmembrane region" description="Helical" evidence="2">
    <location>
        <begin position="104"/>
        <end position="127"/>
    </location>
</feature>
<feature type="transmembrane region" description="Helical" evidence="2">
    <location>
        <begin position="43"/>
        <end position="65"/>
    </location>
</feature>
<evidence type="ECO:0000256" key="2">
    <source>
        <dbReference type="SAM" id="Phobius"/>
    </source>
</evidence>
<dbReference type="EMBL" id="SVER01000007">
    <property type="protein sequence ID" value="MBE5918919.1"/>
    <property type="molecule type" value="Genomic_DNA"/>
</dbReference>
<dbReference type="AlphaFoldDB" id="A0A927UAS9"/>
<keyword evidence="2" id="KW-0812">Transmembrane</keyword>
<evidence type="ECO:0000256" key="1">
    <source>
        <dbReference type="ARBA" id="ARBA00022801"/>
    </source>
</evidence>
<feature type="transmembrane region" description="Helical" evidence="2">
    <location>
        <begin position="187"/>
        <end position="204"/>
    </location>
</feature>
<dbReference type="InterPro" id="IPR036457">
    <property type="entry name" value="PPM-type-like_dom_sf"/>
</dbReference>
<feature type="transmembrane region" description="Helical" evidence="2">
    <location>
        <begin position="147"/>
        <end position="167"/>
    </location>
</feature>
<dbReference type="SUPFAM" id="SSF81606">
    <property type="entry name" value="PP2C-like"/>
    <property type="match status" value="1"/>
</dbReference>
<evidence type="ECO:0000313" key="5">
    <source>
        <dbReference type="Proteomes" id="UP000766246"/>
    </source>
</evidence>
<dbReference type="InterPro" id="IPR001932">
    <property type="entry name" value="PPM-type_phosphatase-like_dom"/>
</dbReference>
<proteinExistence type="predicted"/>
<feature type="transmembrane region" description="Helical" evidence="2">
    <location>
        <begin position="77"/>
        <end position="98"/>
    </location>
</feature>
<dbReference type="InterPro" id="IPR052016">
    <property type="entry name" value="Bact_Sigma-Reg"/>
</dbReference>
<reference evidence="4" key="1">
    <citation type="submission" date="2019-04" db="EMBL/GenBank/DDBJ databases">
        <title>Evolution of Biomass-Degrading Anaerobic Consortia Revealed by Metagenomics.</title>
        <authorList>
            <person name="Peng X."/>
        </authorList>
    </citation>
    <scope>NUCLEOTIDE SEQUENCE</scope>
    <source>
        <strain evidence="4">SIG311</strain>
    </source>
</reference>
<feature type="domain" description="PPM-type phosphatase" evidence="3">
    <location>
        <begin position="290"/>
        <end position="507"/>
    </location>
</feature>
<comment type="caution">
    <text evidence="4">The sequence shown here is derived from an EMBL/GenBank/DDBJ whole genome shotgun (WGS) entry which is preliminary data.</text>
</comment>
<sequence>MGEAESKKEIFDVSIRTVLFLCLALLVQIIAIKKGTEGVNPFFIINISSDVTCMLVGYVLIIGLYMDRQKIGTTTRYLAGLVLSAYAALFSDAIAWIVQDEPDYITINYATNTVYYIAVIFEAIYFWQYTLTYLKVKNRRINIMNKLLNVGFAISLLLIFLNLHFGFYFTVNSNGTYIRSPLCELSMVYSFLAIILSLTIVIIERKQLQPLQIVAFFLYASGPIMVSVVSIFLFGLSLNPSASMMSILLMYCALNVTEGDKKAIQDNEVNIASRMQENILPKAFPYLPERKEFDIYAIMKPAKEVGGDFYDFFMVDDSHLALVIADVSGKGIPAALFMMTSRTLIKNRVQAGDDLAKAMGEINNQLIEGNGADLFITVWIGVIDLNTGWVKAVNAGHEYPAIRKANGDYQIIKDKHSLAVAMFEDVTFDVTDFQMQPGDSIFVYTDGVTESMDENDNLFGKERLIQALNRHPDCNPKEAIDSVLNAIAVFVDGAKQFDDTTMLCVTYFGVE</sequence>
<keyword evidence="2" id="KW-1133">Transmembrane helix</keyword>
<dbReference type="SMART" id="SM00331">
    <property type="entry name" value="PP2C_SIG"/>
    <property type="match status" value="1"/>
</dbReference>
<gene>
    <name evidence="4" type="ORF">E7272_03655</name>
</gene>
<dbReference type="Pfam" id="PF07228">
    <property type="entry name" value="SpoIIE"/>
    <property type="match status" value="1"/>
</dbReference>
<evidence type="ECO:0000313" key="4">
    <source>
        <dbReference type="EMBL" id="MBE5918919.1"/>
    </source>
</evidence>
<dbReference type="Proteomes" id="UP000766246">
    <property type="component" value="Unassembled WGS sequence"/>
</dbReference>
<feature type="transmembrane region" description="Helical" evidence="2">
    <location>
        <begin position="216"/>
        <end position="238"/>
    </location>
</feature>
<keyword evidence="2" id="KW-0472">Membrane</keyword>
<dbReference type="GO" id="GO:0016791">
    <property type="term" value="F:phosphatase activity"/>
    <property type="evidence" value="ECO:0007669"/>
    <property type="project" value="TreeGrafter"/>
</dbReference>
<dbReference type="PANTHER" id="PTHR43156:SF2">
    <property type="entry name" value="STAGE II SPORULATION PROTEIN E"/>
    <property type="match status" value="1"/>
</dbReference>
<feature type="transmembrane region" description="Helical" evidence="2">
    <location>
        <begin position="13"/>
        <end position="31"/>
    </location>
</feature>
<dbReference type="Gene3D" id="3.60.40.10">
    <property type="entry name" value="PPM-type phosphatase domain"/>
    <property type="match status" value="1"/>
</dbReference>
<accession>A0A927UAS9</accession>
<evidence type="ECO:0000259" key="3">
    <source>
        <dbReference type="SMART" id="SM00331"/>
    </source>
</evidence>
<protein>
    <recommendedName>
        <fullName evidence="3">PPM-type phosphatase domain-containing protein</fullName>
    </recommendedName>
</protein>